<dbReference type="EnsemblPlants" id="OBART08G11870.1">
    <property type="protein sequence ID" value="OBART08G11870.1"/>
    <property type="gene ID" value="OBART08G11870"/>
</dbReference>
<evidence type="ECO:0000313" key="1">
    <source>
        <dbReference type="EnsemblPlants" id="OBART08G11870.1"/>
    </source>
</evidence>
<protein>
    <submittedName>
        <fullName evidence="1">Uncharacterized protein</fullName>
    </submittedName>
</protein>
<reference evidence="1" key="2">
    <citation type="submission" date="2015-03" db="UniProtKB">
        <authorList>
            <consortium name="EnsemblPlants"/>
        </authorList>
    </citation>
    <scope>IDENTIFICATION</scope>
</reference>
<accession>A0A0D3GZC7</accession>
<organism evidence="1">
    <name type="scientific">Oryza barthii</name>
    <dbReference type="NCBI Taxonomy" id="65489"/>
    <lineage>
        <taxon>Eukaryota</taxon>
        <taxon>Viridiplantae</taxon>
        <taxon>Streptophyta</taxon>
        <taxon>Embryophyta</taxon>
        <taxon>Tracheophyta</taxon>
        <taxon>Spermatophyta</taxon>
        <taxon>Magnoliopsida</taxon>
        <taxon>Liliopsida</taxon>
        <taxon>Poales</taxon>
        <taxon>Poaceae</taxon>
        <taxon>BOP clade</taxon>
        <taxon>Oryzoideae</taxon>
        <taxon>Oryzeae</taxon>
        <taxon>Oryzinae</taxon>
        <taxon>Oryza</taxon>
    </lineage>
</organism>
<proteinExistence type="predicted"/>
<reference evidence="1" key="1">
    <citation type="journal article" date="2009" name="Rice">
        <title>De Novo Next Generation Sequencing of Plant Genomes.</title>
        <authorList>
            <person name="Rounsley S."/>
            <person name="Marri P.R."/>
            <person name="Yu Y."/>
            <person name="He R."/>
            <person name="Sisneros N."/>
            <person name="Goicoechea J.L."/>
            <person name="Lee S.J."/>
            <person name="Angelova A."/>
            <person name="Kudrna D."/>
            <person name="Luo M."/>
            <person name="Affourtit J."/>
            <person name="Desany B."/>
            <person name="Knight J."/>
            <person name="Niazi F."/>
            <person name="Egholm M."/>
            <person name="Wing R.A."/>
        </authorList>
    </citation>
    <scope>NUCLEOTIDE SEQUENCE [LARGE SCALE GENOMIC DNA]</scope>
    <source>
        <strain evidence="1">cv. IRGC 105608</strain>
    </source>
</reference>
<name>A0A0D3GZC7_9ORYZ</name>
<dbReference type="Proteomes" id="UP000026960">
    <property type="component" value="Chromosome 8"/>
</dbReference>
<evidence type="ECO:0000313" key="2">
    <source>
        <dbReference type="Proteomes" id="UP000026960"/>
    </source>
</evidence>
<dbReference type="Gramene" id="OBART08G11870.1">
    <property type="protein sequence ID" value="OBART08G11870.1"/>
    <property type="gene ID" value="OBART08G11870"/>
</dbReference>
<dbReference type="HOGENOM" id="CLU_2658425_0_0_1"/>
<sequence>MAAPSTSASFPAPVSPPAMMVQKDPYVHSSSLEFFMDTALVRMQSLRWELSSRVHRSHEKYYVSMKNFMLIAQGLI</sequence>
<dbReference type="AlphaFoldDB" id="A0A0D3GZC7"/>
<dbReference type="PaxDb" id="65489-OBART08G11870.1"/>
<keyword evidence="2" id="KW-1185">Reference proteome</keyword>